<dbReference type="InterPro" id="IPR036249">
    <property type="entry name" value="Thioredoxin-like_sf"/>
</dbReference>
<dbReference type="Proteomes" id="UP000245712">
    <property type="component" value="Unassembled WGS sequence"/>
</dbReference>
<protein>
    <submittedName>
        <fullName evidence="1">Thioredoxin-like protein</fullName>
    </submittedName>
</protein>
<accession>A0ABX5KBQ9</accession>
<dbReference type="EMBL" id="QEOB01000022">
    <property type="protein sequence ID" value="PVX73211.1"/>
    <property type="molecule type" value="Genomic_DNA"/>
</dbReference>
<dbReference type="PANTHER" id="PTHR33875">
    <property type="entry name" value="OS09G0542200 PROTEIN"/>
    <property type="match status" value="1"/>
</dbReference>
<comment type="caution">
    <text evidence="1">The sequence shown here is derived from an EMBL/GenBank/DDBJ whole genome shotgun (WGS) entry which is preliminary data.</text>
</comment>
<dbReference type="Gene3D" id="3.40.30.10">
    <property type="entry name" value="Glutaredoxin"/>
    <property type="match status" value="1"/>
</dbReference>
<dbReference type="SUPFAM" id="SSF52833">
    <property type="entry name" value="Thioredoxin-like"/>
    <property type="match status" value="1"/>
</dbReference>
<evidence type="ECO:0000313" key="1">
    <source>
        <dbReference type="EMBL" id="PVX73211.1"/>
    </source>
</evidence>
<organism evidence="1 2">
    <name type="scientific">Paraburkholderia unamae</name>
    <dbReference type="NCBI Taxonomy" id="219649"/>
    <lineage>
        <taxon>Bacteria</taxon>
        <taxon>Pseudomonadati</taxon>
        <taxon>Pseudomonadota</taxon>
        <taxon>Betaproteobacteria</taxon>
        <taxon>Burkholderiales</taxon>
        <taxon>Burkholderiaceae</taxon>
        <taxon>Paraburkholderia</taxon>
    </lineage>
</organism>
<dbReference type="RefSeq" id="WP_116613899.1">
    <property type="nucleotide sequence ID" value="NZ_QEOB01000022.1"/>
</dbReference>
<reference evidence="1 2" key="1">
    <citation type="submission" date="2018-05" db="EMBL/GenBank/DDBJ databases">
        <title>Genomic Encyclopedia of Type Strains, Phase IV (KMG-V): Genome sequencing to study the core and pangenomes of soil and plant-associated prokaryotes.</title>
        <authorList>
            <person name="Whitman W."/>
        </authorList>
    </citation>
    <scope>NUCLEOTIDE SEQUENCE [LARGE SCALE GENOMIC DNA]</scope>
    <source>
        <strain evidence="1 2">SCZa-39</strain>
    </source>
</reference>
<evidence type="ECO:0000313" key="2">
    <source>
        <dbReference type="Proteomes" id="UP000245712"/>
    </source>
</evidence>
<keyword evidence="2" id="KW-1185">Reference proteome</keyword>
<gene>
    <name evidence="1" type="ORF">C7402_122101</name>
</gene>
<sequence>MTESITPAPAWKADPLTWGHGPRVFEMFLEPTCPFSVRAFGKIDALLEEAGSDRITVKIRLQSQPWHMYSGVVVRCILAASTLPAGREAAKAVMAAVAAHREEFEFTRHCGGPNMDATPNDIIARVERYSDIELRAAFANPELDREIKWHAKYARQNGIHVSPTFMIDGLVDPKVGSGDEVSAWAALLR</sequence>
<name>A0ABX5KBQ9_9BURK</name>
<proteinExistence type="predicted"/>
<dbReference type="PANTHER" id="PTHR33875:SF2">
    <property type="entry name" value="ACR183CP"/>
    <property type="match status" value="1"/>
</dbReference>